<dbReference type="PRINTS" id="PR00381">
    <property type="entry name" value="KINESINLIGHT"/>
</dbReference>
<dbReference type="Pfam" id="PF13424">
    <property type="entry name" value="TPR_12"/>
    <property type="match status" value="3"/>
</dbReference>
<dbReference type="Gene3D" id="1.25.40.10">
    <property type="entry name" value="Tetratricopeptide repeat domain"/>
    <property type="match status" value="3"/>
</dbReference>
<dbReference type="Gene3D" id="3.40.50.300">
    <property type="entry name" value="P-loop containing nucleotide triphosphate hydrolases"/>
    <property type="match status" value="1"/>
</dbReference>
<dbReference type="InterPro" id="IPR053137">
    <property type="entry name" value="NLR-like"/>
</dbReference>
<dbReference type="EMBL" id="JAGHQM010000409">
    <property type="protein sequence ID" value="KAH0562120.1"/>
    <property type="molecule type" value="Genomic_DNA"/>
</dbReference>
<evidence type="ECO:0008006" key="3">
    <source>
        <dbReference type="Google" id="ProtNLM"/>
    </source>
</evidence>
<dbReference type="SMART" id="SM00028">
    <property type="entry name" value="TPR"/>
    <property type="match status" value="8"/>
</dbReference>
<dbReference type="PANTHER" id="PTHR46082:SF6">
    <property type="entry name" value="AAA+ ATPASE DOMAIN-CONTAINING PROTEIN-RELATED"/>
    <property type="match status" value="1"/>
</dbReference>
<comment type="caution">
    <text evidence="1">The sequence shown here is derived from an EMBL/GenBank/DDBJ whole genome shotgun (WGS) entry which is preliminary data.</text>
</comment>
<name>A0A9P8LDR9_9PEZI</name>
<gene>
    <name evidence="1" type="ORF">GP486_003180</name>
</gene>
<evidence type="ECO:0000313" key="1">
    <source>
        <dbReference type="EMBL" id="KAH0562120.1"/>
    </source>
</evidence>
<dbReference type="InterPro" id="IPR011990">
    <property type="entry name" value="TPR-like_helical_dom_sf"/>
</dbReference>
<organism evidence="1 2">
    <name type="scientific">Trichoglossum hirsutum</name>
    <dbReference type="NCBI Taxonomy" id="265104"/>
    <lineage>
        <taxon>Eukaryota</taxon>
        <taxon>Fungi</taxon>
        <taxon>Dikarya</taxon>
        <taxon>Ascomycota</taxon>
        <taxon>Pezizomycotina</taxon>
        <taxon>Geoglossomycetes</taxon>
        <taxon>Geoglossales</taxon>
        <taxon>Geoglossaceae</taxon>
        <taxon>Trichoglossum</taxon>
    </lineage>
</organism>
<dbReference type="SUPFAM" id="SSF52540">
    <property type="entry name" value="P-loop containing nucleoside triphosphate hydrolases"/>
    <property type="match status" value="1"/>
</dbReference>
<dbReference type="InterPro" id="IPR019734">
    <property type="entry name" value="TPR_rpt"/>
</dbReference>
<dbReference type="Pfam" id="PF13374">
    <property type="entry name" value="TPR_10"/>
    <property type="match status" value="4"/>
</dbReference>
<evidence type="ECO:0000313" key="2">
    <source>
        <dbReference type="Proteomes" id="UP000750711"/>
    </source>
</evidence>
<keyword evidence="2" id="KW-1185">Reference proteome</keyword>
<dbReference type="Proteomes" id="UP000750711">
    <property type="component" value="Unassembled WGS sequence"/>
</dbReference>
<dbReference type="SUPFAM" id="SSF48452">
    <property type="entry name" value="TPR-like"/>
    <property type="match status" value="3"/>
</dbReference>
<reference evidence="1" key="1">
    <citation type="submission" date="2021-03" db="EMBL/GenBank/DDBJ databases">
        <title>Comparative genomics and phylogenomic investigation of the class Geoglossomycetes provide insights into ecological specialization and systematics.</title>
        <authorList>
            <person name="Melie T."/>
            <person name="Pirro S."/>
            <person name="Miller A.N."/>
            <person name="Quandt A."/>
        </authorList>
    </citation>
    <scope>NUCLEOTIDE SEQUENCE</scope>
    <source>
        <strain evidence="1">CAQ_001_2017</strain>
    </source>
</reference>
<dbReference type="AlphaFoldDB" id="A0A9P8LDR9"/>
<accession>A0A9P8LDR9</accession>
<protein>
    <recommendedName>
        <fullName evidence="3">TPR-like protein</fullName>
    </recommendedName>
</protein>
<dbReference type="PANTHER" id="PTHR46082">
    <property type="entry name" value="ATP/GTP-BINDING PROTEIN-RELATED"/>
    <property type="match status" value="1"/>
</dbReference>
<proteinExistence type="predicted"/>
<sequence length="947" mass="107191">MASPTHRTEFHERTNGRIVIAAPHAEQGGAINIYGGQNAGNGTAPTTHYSLSVATQLTSLTFIEDTTRRCEPFSTVPFSRDPDFVDRPDILEWIHEKCAQPAARAGLVGLGGVVIEYSHCVRRTSPQTWVFWVNGSTKARFEEAYGGIADRLKLPGRHDPKINVLQLVRNWLCDEANGRWMMVLDNADNVEVFYPQPSHNQEPTRPLAAYLPQSHNGSILVTSRNRDTAARLTGGYKNVKEVQAMGPGQALQLLRNKLEDSFNEEGATDLLDDLNHIPLAITQAAAYINRQGPRTTISSYLDEFRENDRNRANLLNIDACDFRRDETASNSVILTWQISFRRIREERHSAADLLSLMSFFNPQGIPECVLRSYVRKAAEMDGKYKPSVWLNRNLTALRRSFRGNSRKREEDAKDGFDDDLDTLRAYSLATATAEREMWEMHPLVQFCTRVWLSSAGDVEKWKRRFYILMSSEFPSGIFENWSKCQQLLPHVEPLFGTGPIDDGLVDEWAGMLTKVAWYMWMKGSYKVAEDTVVKAVIARARALGRRNINTLNSESLLALVLQHQGKYEEAERICRRILKGYKRALGKEHLDTLGTISNLAAVLNDQGKFEEAEKMNRQALERYEKALGREHPCALRNANNLAITLRDLGKYKEAEEMHRQTLERGEKVLGKGHPYILGSINNLALGLQDLGKYKEAEEMHRQALEGYEKVLGKEHPGTLMRTNNLALVLRDLGKYKEAEKMHRQTLERSEKVLGEGHPSTLMSINNLALVLQNLGKYKEAEQMARRGLEGKEKVLGNEHPSTLASVNNLSMVLQNQGKYEEAEQMARRGLEGREKALGNEHPDTLVSVNTLTSILRCQEKCEEAEQMARRGLQGRQKVLGNEHPSTLESVYCLAHLHHKQKRYDTASELYRRACDAYEKVLGPQHPTTVACCNDFARMADEINQSLR</sequence>
<dbReference type="NCBIfam" id="NF040586">
    <property type="entry name" value="FxSxx_TPR"/>
    <property type="match status" value="1"/>
</dbReference>
<dbReference type="InterPro" id="IPR027417">
    <property type="entry name" value="P-loop_NTPase"/>
</dbReference>